<dbReference type="RefSeq" id="WP_379145352.1">
    <property type="nucleotide sequence ID" value="NZ_JBHUEN010000053.1"/>
</dbReference>
<keyword evidence="2" id="KW-1185">Reference proteome</keyword>
<proteinExistence type="predicted"/>
<gene>
    <name evidence="1" type="ORF">ACFSCT_18805</name>
</gene>
<dbReference type="Proteomes" id="UP001597213">
    <property type="component" value="Unassembled WGS sequence"/>
</dbReference>
<reference evidence="2" key="1">
    <citation type="journal article" date="2019" name="Int. J. Syst. Evol. Microbiol.">
        <title>The Global Catalogue of Microorganisms (GCM) 10K type strain sequencing project: providing services to taxonomists for standard genome sequencing and annotation.</title>
        <authorList>
            <consortium name="The Broad Institute Genomics Platform"/>
            <consortium name="The Broad Institute Genome Sequencing Center for Infectious Disease"/>
            <person name="Wu L."/>
            <person name="Ma J."/>
        </authorList>
    </citation>
    <scope>NUCLEOTIDE SEQUENCE [LARGE SCALE GENOMIC DNA]</scope>
    <source>
        <strain evidence="2">CCUG 56029</strain>
    </source>
</reference>
<sequence>MAEIVDELGGMAARNVIGMALEQLATAITDVRLAHAGGNRAAVVDRTTQLSRLAWQVGLVSLASVAQDVAICAECGDEVGYAATLARLLRVANASLTEIWDGTMAEDDGA</sequence>
<accession>A0ABW4RCD7</accession>
<evidence type="ECO:0000313" key="1">
    <source>
        <dbReference type="EMBL" id="MFD1883765.1"/>
    </source>
</evidence>
<name>A0ABW4RCD7_9RHOB</name>
<organism evidence="1 2">
    <name type="scientific">Paracoccus pacificus</name>
    <dbReference type="NCBI Taxonomy" id="1463598"/>
    <lineage>
        <taxon>Bacteria</taxon>
        <taxon>Pseudomonadati</taxon>
        <taxon>Pseudomonadota</taxon>
        <taxon>Alphaproteobacteria</taxon>
        <taxon>Rhodobacterales</taxon>
        <taxon>Paracoccaceae</taxon>
        <taxon>Paracoccus</taxon>
    </lineage>
</organism>
<evidence type="ECO:0000313" key="2">
    <source>
        <dbReference type="Proteomes" id="UP001597213"/>
    </source>
</evidence>
<comment type="caution">
    <text evidence="1">The sequence shown here is derived from an EMBL/GenBank/DDBJ whole genome shotgun (WGS) entry which is preliminary data.</text>
</comment>
<protein>
    <submittedName>
        <fullName evidence="1">Uncharacterized protein</fullName>
    </submittedName>
</protein>
<dbReference type="EMBL" id="JBHUEN010000053">
    <property type="protein sequence ID" value="MFD1883765.1"/>
    <property type="molecule type" value="Genomic_DNA"/>
</dbReference>